<comment type="caution">
    <text evidence="3">The sequence shown here is derived from an EMBL/GenBank/DDBJ whole genome shotgun (WGS) entry which is preliminary data.</text>
</comment>
<dbReference type="PROSITE" id="PS50846">
    <property type="entry name" value="HMA_2"/>
    <property type="match status" value="1"/>
</dbReference>
<keyword evidence="4" id="KW-1185">Reference proteome</keyword>
<accession>A0ABR7R2L9</accession>
<evidence type="ECO:0000313" key="3">
    <source>
        <dbReference type="EMBL" id="MBC9175971.1"/>
    </source>
</evidence>
<evidence type="ECO:0000256" key="1">
    <source>
        <dbReference type="ARBA" id="ARBA00022723"/>
    </source>
</evidence>
<reference evidence="3 4" key="1">
    <citation type="journal article" date="2009" name="Int. J. Syst. Evol. Microbiol.">
        <title>Transfer of Teichococcus ludipueritiae and Muricoccus roseus to the genus Roseomonas, as Roseomonas ludipueritiae comb. nov. and Roseomonas rosea comb. nov., respectively, and emended description of the genus Roseomonas.</title>
        <authorList>
            <person name="Sanchez-Porro C."/>
            <person name="Gallego V."/>
            <person name="Busse H.J."/>
            <person name="Kampfer P."/>
            <person name="Ventosa A."/>
        </authorList>
    </citation>
    <scope>NUCLEOTIDE SEQUENCE [LARGE SCALE GENOMIC DNA]</scope>
    <source>
        <strain evidence="3 4">DSM 14915</strain>
    </source>
</reference>
<dbReference type="PROSITE" id="PS01047">
    <property type="entry name" value="HMA_1"/>
    <property type="match status" value="1"/>
</dbReference>
<dbReference type="Pfam" id="PF00403">
    <property type="entry name" value="HMA"/>
    <property type="match status" value="1"/>
</dbReference>
<protein>
    <submittedName>
        <fullName evidence="3">Heavy-metal-associated domain-containing protein</fullName>
    </submittedName>
</protein>
<feature type="domain" description="HMA" evidence="2">
    <location>
        <begin position="1"/>
        <end position="63"/>
    </location>
</feature>
<organism evidence="3 4">
    <name type="scientific">Pseudoroseomonas ludipueritiae</name>
    <dbReference type="NCBI Taxonomy" id="198093"/>
    <lineage>
        <taxon>Bacteria</taxon>
        <taxon>Pseudomonadati</taxon>
        <taxon>Pseudomonadota</taxon>
        <taxon>Alphaproteobacteria</taxon>
        <taxon>Acetobacterales</taxon>
        <taxon>Acetobacteraceae</taxon>
        <taxon>Pseudoroseomonas</taxon>
    </lineage>
</organism>
<sequence length="67" mass="7089">MYRFDVPGMKCGGCAKKVEQAVKSKDASAEFSADVENRRVTVTSSVSQAEFAAAIQEAGYANQLVAA</sequence>
<keyword evidence="1" id="KW-0479">Metal-binding</keyword>
<dbReference type="InterPro" id="IPR006121">
    <property type="entry name" value="HMA_dom"/>
</dbReference>
<dbReference type="CDD" id="cd00371">
    <property type="entry name" value="HMA"/>
    <property type="match status" value="1"/>
</dbReference>
<dbReference type="InterPro" id="IPR017969">
    <property type="entry name" value="Heavy-metal-associated_CS"/>
</dbReference>
<dbReference type="EMBL" id="JACTUZ010000006">
    <property type="protein sequence ID" value="MBC9175971.1"/>
    <property type="molecule type" value="Genomic_DNA"/>
</dbReference>
<proteinExistence type="predicted"/>
<evidence type="ECO:0000259" key="2">
    <source>
        <dbReference type="PROSITE" id="PS50846"/>
    </source>
</evidence>
<dbReference type="Gene3D" id="3.30.70.100">
    <property type="match status" value="1"/>
</dbReference>
<gene>
    <name evidence="3" type="ORF">IBL25_03300</name>
</gene>
<dbReference type="SUPFAM" id="SSF55008">
    <property type="entry name" value="HMA, heavy metal-associated domain"/>
    <property type="match status" value="1"/>
</dbReference>
<dbReference type="RefSeq" id="WP_187777135.1">
    <property type="nucleotide sequence ID" value="NZ_JACTUZ010000006.1"/>
</dbReference>
<dbReference type="InterPro" id="IPR036163">
    <property type="entry name" value="HMA_dom_sf"/>
</dbReference>
<evidence type="ECO:0000313" key="4">
    <source>
        <dbReference type="Proteomes" id="UP000603940"/>
    </source>
</evidence>
<name>A0ABR7R2L9_9PROT</name>
<dbReference type="Proteomes" id="UP000603940">
    <property type="component" value="Unassembled WGS sequence"/>
</dbReference>